<feature type="domain" description="B3/B4 tRNA-binding" evidence="5">
    <location>
        <begin position="346"/>
        <end position="522"/>
    </location>
</feature>
<feature type="compositionally biased region" description="Basic and acidic residues" evidence="4">
    <location>
        <begin position="285"/>
        <end position="296"/>
    </location>
</feature>
<dbReference type="InterPro" id="IPR032675">
    <property type="entry name" value="LRR_dom_sf"/>
</dbReference>
<feature type="compositionally biased region" description="Acidic residues" evidence="4">
    <location>
        <begin position="1"/>
        <end position="12"/>
    </location>
</feature>
<feature type="region of interest" description="Disordered" evidence="4">
    <location>
        <begin position="279"/>
        <end position="315"/>
    </location>
</feature>
<dbReference type="InterPro" id="IPR045060">
    <property type="entry name" value="Phe-tRNA-ligase_IIc_bsu"/>
</dbReference>
<evidence type="ECO:0000256" key="1">
    <source>
        <dbReference type="ARBA" id="ARBA00022614"/>
    </source>
</evidence>
<dbReference type="AlphaFoldDB" id="A0A8D0BND8"/>
<keyword evidence="1" id="KW-0433">Leucine-rich repeat</keyword>
<keyword evidence="7" id="KW-1185">Reference proteome</keyword>
<dbReference type="SMART" id="SM00873">
    <property type="entry name" value="B3_4"/>
    <property type="match status" value="1"/>
</dbReference>
<dbReference type="Ensembl" id="ENSSMRT00000011471.1">
    <property type="protein sequence ID" value="ENSSMRP00000009840.1"/>
    <property type="gene ID" value="ENSSMRG00000007830.1"/>
</dbReference>
<dbReference type="GO" id="GO:0006432">
    <property type="term" value="P:phenylalanyl-tRNA aminoacylation"/>
    <property type="evidence" value="ECO:0007669"/>
    <property type="project" value="InterPro"/>
</dbReference>
<dbReference type="GO" id="GO:0003723">
    <property type="term" value="F:RNA binding"/>
    <property type="evidence" value="ECO:0007669"/>
    <property type="project" value="InterPro"/>
</dbReference>
<dbReference type="GO" id="GO:0004826">
    <property type="term" value="F:phenylalanine-tRNA ligase activity"/>
    <property type="evidence" value="ECO:0007669"/>
    <property type="project" value="InterPro"/>
</dbReference>
<keyword evidence="2" id="KW-0677">Repeat</keyword>
<dbReference type="Gene3D" id="3.50.40.10">
    <property type="entry name" value="Phenylalanyl-trna Synthetase, Chain B, domain 3"/>
    <property type="match status" value="1"/>
</dbReference>
<dbReference type="InterPro" id="IPR003591">
    <property type="entry name" value="Leu-rich_rpt_typical-subtyp"/>
</dbReference>
<evidence type="ECO:0000256" key="4">
    <source>
        <dbReference type="SAM" id="MobiDB-lite"/>
    </source>
</evidence>
<feature type="region of interest" description="Disordered" evidence="4">
    <location>
        <begin position="526"/>
        <end position="553"/>
    </location>
</feature>
<dbReference type="Proteomes" id="UP000694421">
    <property type="component" value="Unplaced"/>
</dbReference>
<dbReference type="InterPro" id="IPR005146">
    <property type="entry name" value="B3/B4_tRNA-bd"/>
</dbReference>
<evidence type="ECO:0000256" key="3">
    <source>
        <dbReference type="SAM" id="Coils"/>
    </source>
</evidence>
<dbReference type="SMART" id="SM00369">
    <property type="entry name" value="LRR_TYP"/>
    <property type="match status" value="4"/>
</dbReference>
<name>A0A8D0BND8_SALMN</name>
<dbReference type="InterPro" id="IPR020825">
    <property type="entry name" value="Phe-tRNA_synthase-like_B3/B4"/>
</dbReference>
<dbReference type="Gene3D" id="3.80.10.10">
    <property type="entry name" value="Ribonuclease Inhibitor"/>
    <property type="match status" value="1"/>
</dbReference>
<feature type="coiled-coil region" evidence="3">
    <location>
        <begin position="416"/>
        <end position="447"/>
    </location>
</feature>
<dbReference type="SUPFAM" id="SSF52047">
    <property type="entry name" value="RNI-like"/>
    <property type="match status" value="1"/>
</dbReference>
<dbReference type="PANTHER" id="PTHR10947:SF3">
    <property type="entry name" value="LEUCINE-RICH REPEAT-CONTAINING PROTEIN 47"/>
    <property type="match status" value="1"/>
</dbReference>
<dbReference type="PANTHER" id="PTHR10947">
    <property type="entry name" value="PHENYLALANYL-TRNA SYNTHETASE BETA CHAIN AND LEUCINE-RICH REPEAT-CONTAINING PROTEIN 47"/>
    <property type="match status" value="1"/>
</dbReference>
<reference evidence="6" key="1">
    <citation type="submission" date="2025-08" db="UniProtKB">
        <authorList>
            <consortium name="Ensembl"/>
        </authorList>
    </citation>
    <scope>IDENTIFICATION</scope>
</reference>
<evidence type="ECO:0000313" key="6">
    <source>
        <dbReference type="Ensembl" id="ENSSMRP00000009840.1"/>
    </source>
</evidence>
<sequence length="592" mass="63304">MEAAGAEEDEAWPEVSAGRRELSLSAGPALERRVRAAGGRLPPALGELGPALRQLEVRGGCPALREPGPALGRLTGLQTLALPGCALGPDGLSRAGRLLPASLRTLDLADNALEALPPELGGEGGGGEVVGAALLPELRLLNLRRNRLRALGAGLARAAPALQELLLAGNRLRALPGGLVPDDGPGGARGPVLPLLGVLEAASNELEDLGASIARLAGLKTLDVSNNKLSEIPAELADCPKLKEVNLKGNALKDKRLEKMVNSCQTKSILEYLRVGGRGGGRGKGKQDGLEREEARKKKREKNKKKAGSDAEEEGQDAQKLLVKVLRISENPVPLIVKADPSVKDVRPYIVCCVVKGMNFKPGSVLKRFLSAQTKLHEDICEKRTAATIATHDLKLVKGPLLYDARPPDSLKIIPLGRKEVKAKDLLRQLQAEAEEQRKQKKRQNISGLHKYLQLLDGKENYPCLVDAEGTVISFPPITNSEKTKLGKTTSDLLLEVTSATSLQICKDVMDTLILKMAELNRSAAENASRDGCSDQEPDEVIRDENSSGEGVPQSFPLVLEQVRVVDTDGNLKVLYPSKTDLGTVSSFLTVL</sequence>
<evidence type="ECO:0000259" key="5">
    <source>
        <dbReference type="SMART" id="SM00873"/>
    </source>
</evidence>
<feature type="compositionally biased region" description="Basic residues" evidence="4">
    <location>
        <begin position="297"/>
        <end position="306"/>
    </location>
</feature>
<dbReference type="InterPro" id="IPR001611">
    <property type="entry name" value="Leu-rich_rpt"/>
</dbReference>
<dbReference type="GeneTree" id="ENSGT00530000063489"/>
<accession>A0A8D0BND8</accession>
<evidence type="ECO:0000256" key="2">
    <source>
        <dbReference type="ARBA" id="ARBA00022737"/>
    </source>
</evidence>
<dbReference type="PROSITE" id="PS51450">
    <property type="entry name" value="LRR"/>
    <property type="match status" value="1"/>
</dbReference>
<reference evidence="6" key="2">
    <citation type="submission" date="2025-09" db="UniProtKB">
        <authorList>
            <consortium name="Ensembl"/>
        </authorList>
    </citation>
    <scope>IDENTIFICATION</scope>
</reference>
<organism evidence="6 7">
    <name type="scientific">Salvator merianae</name>
    <name type="common">Argentine black and white tegu</name>
    <name type="synonym">Tupinambis merianae</name>
    <dbReference type="NCBI Taxonomy" id="96440"/>
    <lineage>
        <taxon>Eukaryota</taxon>
        <taxon>Metazoa</taxon>
        <taxon>Chordata</taxon>
        <taxon>Craniata</taxon>
        <taxon>Vertebrata</taxon>
        <taxon>Euteleostomi</taxon>
        <taxon>Lepidosauria</taxon>
        <taxon>Squamata</taxon>
        <taxon>Bifurcata</taxon>
        <taxon>Unidentata</taxon>
        <taxon>Episquamata</taxon>
        <taxon>Laterata</taxon>
        <taxon>Teiioidea</taxon>
        <taxon>Teiidae</taxon>
        <taxon>Salvator</taxon>
    </lineage>
</organism>
<keyword evidence="3" id="KW-0175">Coiled coil</keyword>
<dbReference type="Pfam" id="PF13855">
    <property type="entry name" value="LRR_8"/>
    <property type="match status" value="1"/>
</dbReference>
<protein>
    <submittedName>
        <fullName evidence="6">Leucine rich repeat containing 47</fullName>
    </submittedName>
</protein>
<dbReference type="OMA" id="YDVKPPT"/>
<proteinExistence type="predicted"/>
<feature type="region of interest" description="Disordered" evidence="4">
    <location>
        <begin position="1"/>
        <end position="23"/>
    </location>
</feature>
<dbReference type="SMART" id="SM00364">
    <property type="entry name" value="LRR_BAC"/>
    <property type="match status" value="5"/>
</dbReference>
<evidence type="ECO:0000313" key="7">
    <source>
        <dbReference type="Proteomes" id="UP000694421"/>
    </source>
</evidence>